<feature type="region of interest" description="Disordered" evidence="7">
    <location>
        <begin position="830"/>
        <end position="866"/>
    </location>
</feature>
<dbReference type="PROSITE" id="PS50157">
    <property type="entry name" value="ZINC_FINGER_C2H2_2"/>
    <property type="match status" value="1"/>
</dbReference>
<dbReference type="OrthoDB" id="8069632at2759"/>
<evidence type="ECO:0000313" key="12">
    <source>
        <dbReference type="RefSeq" id="XP_033805036.1"/>
    </source>
</evidence>
<keyword evidence="2" id="KW-0677">Repeat</keyword>
<organism evidence="9 10">
    <name type="scientific">Geotrypetes seraphini</name>
    <name type="common">Gaboon caecilian</name>
    <name type="synonym">Caecilia seraphini</name>
    <dbReference type="NCBI Taxonomy" id="260995"/>
    <lineage>
        <taxon>Eukaryota</taxon>
        <taxon>Metazoa</taxon>
        <taxon>Chordata</taxon>
        <taxon>Craniata</taxon>
        <taxon>Vertebrata</taxon>
        <taxon>Euteleostomi</taxon>
        <taxon>Amphibia</taxon>
        <taxon>Gymnophiona</taxon>
        <taxon>Geotrypetes</taxon>
    </lineage>
</organism>
<reference evidence="10 11" key="1">
    <citation type="submission" date="2025-04" db="UniProtKB">
        <authorList>
            <consortium name="RefSeq"/>
        </authorList>
    </citation>
    <scope>IDENTIFICATION</scope>
</reference>
<evidence type="ECO:0000313" key="10">
    <source>
        <dbReference type="RefSeq" id="XP_033805016.1"/>
    </source>
</evidence>
<dbReference type="CTD" id="85460"/>
<proteinExistence type="predicted"/>
<dbReference type="GO" id="GO:0008270">
    <property type="term" value="F:zinc ion binding"/>
    <property type="evidence" value="ECO:0007669"/>
    <property type="project" value="UniProtKB-KW"/>
</dbReference>
<dbReference type="RefSeq" id="XP_033805036.1">
    <property type="nucleotide sequence ID" value="XM_033949145.1"/>
</dbReference>
<dbReference type="Proteomes" id="UP000515159">
    <property type="component" value="Chromosome 1"/>
</dbReference>
<dbReference type="PANTHER" id="PTHR24388:SF89">
    <property type="entry name" value="ZINC FINGER PROTEIN 518B"/>
    <property type="match status" value="1"/>
</dbReference>
<evidence type="ECO:0000313" key="9">
    <source>
        <dbReference type="Proteomes" id="UP000515159"/>
    </source>
</evidence>
<dbReference type="GO" id="GO:0000978">
    <property type="term" value="F:RNA polymerase II cis-regulatory region sequence-specific DNA binding"/>
    <property type="evidence" value="ECO:0007669"/>
    <property type="project" value="TreeGrafter"/>
</dbReference>
<accession>A0A6P8RKB9</accession>
<keyword evidence="3 6" id="KW-0863">Zinc-finger</keyword>
<evidence type="ECO:0000313" key="11">
    <source>
        <dbReference type="RefSeq" id="XP_033805026.1"/>
    </source>
</evidence>
<feature type="region of interest" description="Disordered" evidence="7">
    <location>
        <begin position="25"/>
        <end position="57"/>
    </location>
</feature>
<dbReference type="AlphaFoldDB" id="A0A6P8RKB9"/>
<evidence type="ECO:0000256" key="7">
    <source>
        <dbReference type="SAM" id="MobiDB-lite"/>
    </source>
</evidence>
<evidence type="ECO:0000256" key="4">
    <source>
        <dbReference type="ARBA" id="ARBA00022833"/>
    </source>
</evidence>
<evidence type="ECO:0000256" key="5">
    <source>
        <dbReference type="ARBA" id="ARBA00023242"/>
    </source>
</evidence>
<evidence type="ECO:0000313" key="13">
    <source>
        <dbReference type="RefSeq" id="XP_033805046.1"/>
    </source>
</evidence>
<dbReference type="InterPro" id="IPR036236">
    <property type="entry name" value="Znf_C2H2_sf"/>
</dbReference>
<dbReference type="KEGG" id="gsh:117362565"/>
<dbReference type="Gene3D" id="3.30.160.60">
    <property type="entry name" value="Classic Zinc Finger"/>
    <property type="match status" value="1"/>
</dbReference>
<keyword evidence="9" id="KW-1185">Reference proteome</keyword>
<dbReference type="SMART" id="SM00355">
    <property type="entry name" value="ZnF_C2H2"/>
    <property type="match status" value="4"/>
</dbReference>
<dbReference type="PROSITE" id="PS00028">
    <property type="entry name" value="ZINC_FINGER_C2H2_1"/>
    <property type="match status" value="1"/>
</dbReference>
<gene>
    <name evidence="10 11 12 13" type="primary">ZNF518B</name>
</gene>
<dbReference type="GeneID" id="117362565"/>
<keyword evidence="4" id="KW-0862">Zinc</keyword>
<evidence type="ECO:0000256" key="2">
    <source>
        <dbReference type="ARBA" id="ARBA00022737"/>
    </source>
</evidence>
<dbReference type="GO" id="GO:0000981">
    <property type="term" value="F:DNA-binding transcription factor activity, RNA polymerase II-specific"/>
    <property type="evidence" value="ECO:0007669"/>
    <property type="project" value="TreeGrafter"/>
</dbReference>
<evidence type="ECO:0000256" key="1">
    <source>
        <dbReference type="ARBA" id="ARBA00022723"/>
    </source>
</evidence>
<protein>
    <submittedName>
        <fullName evidence="10 11">Zinc finger protein 518B</fullName>
    </submittedName>
</protein>
<evidence type="ECO:0000256" key="3">
    <source>
        <dbReference type="ARBA" id="ARBA00022771"/>
    </source>
</evidence>
<keyword evidence="5" id="KW-0539">Nucleus</keyword>
<sequence>MQLKNMREILPNLCIDQEEERNSVLVSSPIQANEDKVNQQRKHRSHSFSQVAEPEGGEPSLILCKNCSSLFNPLSQDFQKHDQLKRTEEKNALLCSRCSLSLSACFSNMNGAINSTNIDEKEKYTSGKMEKKTAKAITLEKYHCDKCRFTAKDHLLYQKHALLHEEKIKLICSRCNDVSYTKGAFQQHLVKHTGTFPYKCEYCEYGAIRNDYIVKHTRRVHEGTHEIHHTDIINTYQSQHIIMHKEKASELESTFQKITNCSTVLSCHDTQNEASSTGCLNSNLEYNKSEAVKERNVKSDMNRETLLKEGEDRNLEVELISPVNEPLLPEMTLTAVAPPDLVIPSHSFAQLVDVKVMDGKRQLVLKLFPQNDRCFELVNTETCCTSISGQILHELNSVFDEQSGPLITNAAYKDVSLTYCSSLTRKAEDSANNFSGFCLDSCSNKKLITTLINHTVDESLKDIGLKSSVTNGFSETQDIYNSEIKGGHQFYIMDKQGEGSSDKTTCISLFSVDQSKDDIAQMAPDIKNGYCSPQVDLKINKDISNEDSVDTIHTSFHNCLSNANMTKEPVEILAKERDCSFSKISHPKVNSNNDYSSYQSPDDVFKFPVAHLEEQYKKVNMNVQEGPYISSVFSLSSGAENIPEGIEWNENIPCKKEPRALSSGSASVTDCTMKSPSVPLAKSVYSYDSDLMNDSVSSDEQIDCQPSFLQKGNFTQKDTNILLHKLHHSDNSSSDIRKHVDEHFNLEINRDAGLPKQSICPVVCKQKYNSETELSPNCKSCLPKTEENLLAIKLKIRETLPENCDGNGDILDSTVSNTNRNVIVTHCSKEAHSDVEQNENDQNQSLNGDNTELHSQVPESVVENDSTNRLESCLVPKVNEIANDQLPTTGLQSTEKDQLPLSLSLEIEPNSVMRHTVLVNEIEQNTFHRDLSIQNEPSRKEQLHFSQVPPRVHGVKPKRGLAKNVNISNPVFIPKGTVLRVVNSNSNNTVEMDKSTISVHSVNCSETLLPRPVPFTTSDLSLPKKKELYKFRNPRRSFNHIPGQEPDLKLSHKKCTTTSDGKRDELNKQKVELKRPASPQNKIKQISSEDRFQKKKVKLQPDKVDVCNEKEALTRARRLRLMPVTISQLIKCPRRNQPVVVLNHPDVDSLEVVNVMKAISKYKANVLKVFLSERTIYCLGIKQYQKRLMYQSWEFKTPAKELKMKLKKVQKSNCREVSGITEDSLQSVFKCWFCGRPYENQEEWISHGQRHLIESTRDWDILFPSETHN</sequence>
<dbReference type="SUPFAM" id="SSF57667">
    <property type="entry name" value="beta-beta-alpha zinc fingers"/>
    <property type="match status" value="1"/>
</dbReference>
<feature type="region of interest" description="Disordered" evidence="7">
    <location>
        <begin position="1036"/>
        <end position="1064"/>
    </location>
</feature>
<dbReference type="InterPro" id="IPR013087">
    <property type="entry name" value="Znf_C2H2_type"/>
</dbReference>
<dbReference type="RefSeq" id="XP_033805046.1">
    <property type="nucleotide sequence ID" value="XM_033949155.1"/>
</dbReference>
<name>A0A6P8RKB9_GEOSA</name>
<feature type="domain" description="C2H2-type" evidence="8">
    <location>
        <begin position="198"/>
        <end position="226"/>
    </location>
</feature>
<evidence type="ECO:0000259" key="8">
    <source>
        <dbReference type="PROSITE" id="PS50157"/>
    </source>
</evidence>
<dbReference type="PANTHER" id="PTHR24388">
    <property type="entry name" value="ZINC FINGER PROTEIN"/>
    <property type="match status" value="1"/>
</dbReference>
<feature type="compositionally biased region" description="Polar residues" evidence="7">
    <location>
        <begin position="840"/>
        <end position="866"/>
    </location>
</feature>
<keyword evidence="1" id="KW-0479">Metal-binding</keyword>
<dbReference type="RefSeq" id="XP_033805026.1">
    <property type="nucleotide sequence ID" value="XM_033949135.1"/>
</dbReference>
<dbReference type="RefSeq" id="XP_033805016.1">
    <property type="nucleotide sequence ID" value="XM_033949125.1"/>
</dbReference>
<dbReference type="InterPro" id="IPR050527">
    <property type="entry name" value="Snail/Krueppel_Znf"/>
</dbReference>
<evidence type="ECO:0000256" key="6">
    <source>
        <dbReference type="PROSITE-ProRule" id="PRU00042"/>
    </source>
</evidence>